<dbReference type="InterPro" id="IPR050879">
    <property type="entry name" value="Acyltransferase_3"/>
</dbReference>
<name>A0A1H1L8D0_9GAMM</name>
<dbReference type="GO" id="GO:0016787">
    <property type="term" value="F:hydrolase activity"/>
    <property type="evidence" value="ECO:0007669"/>
    <property type="project" value="UniProtKB-KW"/>
</dbReference>
<dbReference type="PANTHER" id="PTHR23028:SF53">
    <property type="entry name" value="ACYL_TRANSF_3 DOMAIN-CONTAINING PROTEIN"/>
    <property type="match status" value="1"/>
</dbReference>
<dbReference type="GO" id="GO:0016020">
    <property type="term" value="C:membrane"/>
    <property type="evidence" value="ECO:0007669"/>
    <property type="project" value="TreeGrafter"/>
</dbReference>
<dbReference type="EMBL" id="LT629763">
    <property type="protein sequence ID" value="SDR70600.1"/>
    <property type="molecule type" value="Genomic_DNA"/>
</dbReference>
<feature type="transmembrane region" description="Helical" evidence="1">
    <location>
        <begin position="219"/>
        <end position="239"/>
    </location>
</feature>
<feature type="transmembrane region" description="Helical" evidence="1">
    <location>
        <begin position="311"/>
        <end position="332"/>
    </location>
</feature>
<dbReference type="Proteomes" id="UP000243413">
    <property type="component" value="Chromosome I"/>
</dbReference>
<dbReference type="InterPro" id="IPR002656">
    <property type="entry name" value="Acyl_transf_3_dom"/>
</dbReference>
<keyword evidence="1" id="KW-0812">Transmembrane</keyword>
<feature type="transmembrane region" description="Helical" evidence="1">
    <location>
        <begin position="245"/>
        <end position="265"/>
    </location>
</feature>
<feature type="transmembrane region" description="Helical" evidence="1">
    <location>
        <begin position="190"/>
        <end position="212"/>
    </location>
</feature>
<dbReference type="RefSeq" id="WP_157719256.1">
    <property type="nucleotide sequence ID" value="NZ_LT629763.1"/>
</dbReference>
<protein>
    <submittedName>
        <fullName evidence="4">Peptidoglycan/LPS O-acetylase OafA/YrhL, contains acyltransferase and SGNH-hydrolase domains</fullName>
    </submittedName>
</protein>
<feature type="domain" description="Acyltransferase 3" evidence="2">
    <location>
        <begin position="9"/>
        <end position="326"/>
    </location>
</feature>
<keyword evidence="1" id="KW-1133">Transmembrane helix</keyword>
<dbReference type="OrthoDB" id="9767863at2"/>
<keyword evidence="1" id="KW-0472">Membrane</keyword>
<evidence type="ECO:0000313" key="4">
    <source>
        <dbReference type="EMBL" id="SDR70600.1"/>
    </source>
</evidence>
<dbReference type="Pfam" id="PF19040">
    <property type="entry name" value="SGNH"/>
    <property type="match status" value="1"/>
</dbReference>
<keyword evidence="4" id="KW-0378">Hydrolase</keyword>
<dbReference type="STRING" id="472181.SAMN05216271_0108"/>
<dbReference type="GO" id="GO:0016747">
    <property type="term" value="F:acyltransferase activity, transferring groups other than amino-acyl groups"/>
    <property type="evidence" value="ECO:0007669"/>
    <property type="project" value="InterPro"/>
</dbReference>
<gene>
    <name evidence="4" type="ORF">SAMN05216271_0108</name>
</gene>
<feature type="transmembrane region" description="Helical" evidence="1">
    <location>
        <begin position="286"/>
        <end position="305"/>
    </location>
</feature>
<dbReference type="InterPro" id="IPR043968">
    <property type="entry name" value="SGNH"/>
</dbReference>
<dbReference type="Pfam" id="PF01757">
    <property type="entry name" value="Acyl_transf_3"/>
    <property type="match status" value="1"/>
</dbReference>
<sequence length="640" mass="69980">MSSTIKYRPEIDGLRALAVVPVVLFHSGVEAFSGGFSGVNIFFVISGYLITSIISREIESNTFKISTFYQKRADRLFPVLASVLLATLIIGFFTSPPDEYQEIAKSVIAAGTFTSNIFFWSTSDYFSASAFTIPLLHTWSLGIEEQFYIFFPFVLIIAFRLKLPIALVAIAAAVSFTLSSLALQNYSSATFYLLPTRAWELLIGALLALIRLPIPSRRIASEVLSWTGLSMCLWCIFFFNKETAFPGPNALFPVLGAALLIYSTAHPQNSIRKAFNFAPVTTLGKASYSIYMWHWPFIVFYGLVFGYPSNLVQSILIAAISICIGLFSWATIEKWSRGKIARLRPIPASACVVSIFLPVIALSSSTLLTNGLPFRVESNVIAAEAALEDYSPYRASCHSGEGNRLEYSKSCILGHSNSPSSVAVWGDSHGVEIAAALAEQLAPEKQSVRQLTYSSCPPAINLAKASRPGCRSHNEATLQAIIADPQIQTVILSAYFPVNQKISSDFLDGFKASVEHLESAGKNVIVMYPLPQTTDNAPTMIARSIMLSQKRATSMTLEAFMNKYSESFDLVSGLPSSVTKIESWKNFCINDDCYVGDEGGAYFFDGHHPSMHGARLIARDIANAISLQSDHAVATSTPSI</sequence>
<evidence type="ECO:0000259" key="3">
    <source>
        <dbReference type="Pfam" id="PF19040"/>
    </source>
</evidence>
<proteinExistence type="predicted"/>
<feature type="domain" description="SGNH" evidence="3">
    <location>
        <begin position="397"/>
        <end position="622"/>
    </location>
</feature>
<feature type="transmembrane region" description="Helical" evidence="1">
    <location>
        <begin position="117"/>
        <end position="136"/>
    </location>
</feature>
<organism evidence="4 5">
    <name type="scientific">Halopseudomonas sabulinigri</name>
    <dbReference type="NCBI Taxonomy" id="472181"/>
    <lineage>
        <taxon>Bacteria</taxon>
        <taxon>Pseudomonadati</taxon>
        <taxon>Pseudomonadota</taxon>
        <taxon>Gammaproteobacteria</taxon>
        <taxon>Pseudomonadales</taxon>
        <taxon>Pseudomonadaceae</taxon>
        <taxon>Halopseudomonas</taxon>
    </lineage>
</organism>
<feature type="transmembrane region" description="Helical" evidence="1">
    <location>
        <begin position="344"/>
        <end position="368"/>
    </location>
</feature>
<dbReference type="GO" id="GO:0009103">
    <property type="term" value="P:lipopolysaccharide biosynthetic process"/>
    <property type="evidence" value="ECO:0007669"/>
    <property type="project" value="TreeGrafter"/>
</dbReference>
<dbReference type="AlphaFoldDB" id="A0A1H1L8D0"/>
<reference evidence="5" key="1">
    <citation type="submission" date="2016-10" db="EMBL/GenBank/DDBJ databases">
        <authorList>
            <person name="Varghese N."/>
            <person name="Submissions S."/>
        </authorList>
    </citation>
    <scope>NUCLEOTIDE SEQUENCE [LARGE SCALE GENOMIC DNA]</scope>
    <source>
        <strain evidence="5">JCM 14963</strain>
    </source>
</reference>
<keyword evidence="4" id="KW-0012">Acyltransferase</keyword>
<accession>A0A1H1L8D0</accession>
<feature type="transmembrane region" description="Helical" evidence="1">
    <location>
        <begin position="76"/>
        <end position="97"/>
    </location>
</feature>
<keyword evidence="4" id="KW-0808">Transferase</keyword>
<dbReference type="PANTHER" id="PTHR23028">
    <property type="entry name" value="ACETYLTRANSFERASE"/>
    <property type="match status" value="1"/>
</dbReference>
<feature type="transmembrane region" description="Helical" evidence="1">
    <location>
        <begin position="35"/>
        <end position="55"/>
    </location>
</feature>
<evidence type="ECO:0000259" key="2">
    <source>
        <dbReference type="Pfam" id="PF01757"/>
    </source>
</evidence>
<feature type="transmembrane region" description="Helical" evidence="1">
    <location>
        <begin position="148"/>
        <end position="178"/>
    </location>
</feature>
<evidence type="ECO:0000256" key="1">
    <source>
        <dbReference type="SAM" id="Phobius"/>
    </source>
</evidence>
<evidence type="ECO:0000313" key="5">
    <source>
        <dbReference type="Proteomes" id="UP000243413"/>
    </source>
</evidence>